<dbReference type="EMBL" id="JAODUO010007973">
    <property type="protein sequence ID" value="KAK2138342.1"/>
    <property type="molecule type" value="Genomic_DNA"/>
</dbReference>
<protein>
    <submittedName>
        <fullName evidence="2">Uncharacterized protein</fullName>
    </submittedName>
</protein>
<feature type="transmembrane region" description="Helical" evidence="1">
    <location>
        <begin position="6"/>
        <end position="27"/>
    </location>
</feature>
<organism evidence="2 3">
    <name type="scientific">Ridgeia piscesae</name>
    <name type="common">Tubeworm</name>
    <dbReference type="NCBI Taxonomy" id="27915"/>
    <lineage>
        <taxon>Eukaryota</taxon>
        <taxon>Metazoa</taxon>
        <taxon>Spiralia</taxon>
        <taxon>Lophotrochozoa</taxon>
        <taxon>Annelida</taxon>
        <taxon>Polychaeta</taxon>
        <taxon>Sedentaria</taxon>
        <taxon>Canalipalpata</taxon>
        <taxon>Sabellida</taxon>
        <taxon>Siboglinidae</taxon>
        <taxon>Ridgeia</taxon>
    </lineage>
</organism>
<comment type="caution">
    <text evidence="2">The sequence shown here is derived from an EMBL/GenBank/DDBJ whole genome shotgun (WGS) entry which is preliminary data.</text>
</comment>
<gene>
    <name evidence="2" type="ORF">NP493_7980g00001</name>
</gene>
<evidence type="ECO:0000313" key="3">
    <source>
        <dbReference type="Proteomes" id="UP001209878"/>
    </source>
</evidence>
<keyword evidence="3" id="KW-1185">Reference proteome</keyword>
<accession>A0AAD9INJ4</accession>
<proteinExistence type="predicted"/>
<feature type="non-terminal residue" evidence="2">
    <location>
        <position position="1"/>
    </location>
</feature>
<sequence>RFVAIIIGSLVGLVFLILSVVLGIHIVRTVRRHRVGTDSSENSEVLSKLGTRASVNSRLWQDRGKWMQAPSGTPLQDARDMQQLNVISKAMGRVSNIDWSIVRNFANRRGTRLQQNMHRGPEPMEWVRVDLSH</sequence>
<evidence type="ECO:0000313" key="2">
    <source>
        <dbReference type="EMBL" id="KAK2138342.1"/>
    </source>
</evidence>
<dbReference type="AlphaFoldDB" id="A0AAD9INJ4"/>
<evidence type="ECO:0000256" key="1">
    <source>
        <dbReference type="SAM" id="Phobius"/>
    </source>
</evidence>
<name>A0AAD9INJ4_RIDPI</name>
<keyword evidence="1" id="KW-0472">Membrane</keyword>
<keyword evidence="1" id="KW-0812">Transmembrane</keyword>
<dbReference type="Proteomes" id="UP001209878">
    <property type="component" value="Unassembled WGS sequence"/>
</dbReference>
<reference evidence="2" key="1">
    <citation type="journal article" date="2023" name="Mol. Biol. Evol.">
        <title>Third-Generation Sequencing Reveals the Adaptive Role of the Epigenome in Three Deep-Sea Polychaetes.</title>
        <authorList>
            <person name="Perez M."/>
            <person name="Aroh O."/>
            <person name="Sun Y."/>
            <person name="Lan Y."/>
            <person name="Juniper S.K."/>
            <person name="Young C.R."/>
            <person name="Angers B."/>
            <person name="Qian P.Y."/>
        </authorList>
    </citation>
    <scope>NUCLEOTIDE SEQUENCE</scope>
    <source>
        <strain evidence="2">R07B-5</strain>
    </source>
</reference>
<keyword evidence="1" id="KW-1133">Transmembrane helix</keyword>